<reference evidence="4" key="1">
    <citation type="submission" date="2023-06" db="EMBL/GenBank/DDBJ databases">
        <authorList>
            <consortium name="Lawrence Berkeley National Laboratory"/>
            <person name="Ahrendt S."/>
            <person name="Sahu N."/>
            <person name="Indic B."/>
            <person name="Wong-Bajracharya J."/>
            <person name="Merenyi Z."/>
            <person name="Ke H.-M."/>
            <person name="Monk M."/>
            <person name="Kocsube S."/>
            <person name="Drula E."/>
            <person name="Lipzen A."/>
            <person name="Balint B."/>
            <person name="Henrissat B."/>
            <person name="Andreopoulos B."/>
            <person name="Martin F.M."/>
            <person name="Harder C.B."/>
            <person name="Rigling D."/>
            <person name="Ford K.L."/>
            <person name="Foster G.D."/>
            <person name="Pangilinan J."/>
            <person name="Papanicolaou A."/>
            <person name="Barry K."/>
            <person name="LaButti K."/>
            <person name="Viragh M."/>
            <person name="Koriabine M."/>
            <person name="Yan M."/>
            <person name="Riley R."/>
            <person name="Champramary S."/>
            <person name="Plett K.L."/>
            <person name="Tsai I.J."/>
            <person name="Slot J."/>
            <person name="Sipos G."/>
            <person name="Plett J."/>
            <person name="Nagy L.G."/>
            <person name="Grigoriev I.V."/>
        </authorList>
    </citation>
    <scope>NUCLEOTIDE SEQUENCE</scope>
    <source>
        <strain evidence="4">HWK02</strain>
    </source>
</reference>
<feature type="chain" id="PRO_5041428114" evidence="3">
    <location>
        <begin position="24"/>
        <end position="267"/>
    </location>
</feature>
<keyword evidence="5" id="KW-1185">Reference proteome</keyword>
<protein>
    <submittedName>
        <fullName evidence="4">Uncharacterized protein</fullName>
    </submittedName>
</protein>
<feature type="region of interest" description="Disordered" evidence="1">
    <location>
        <begin position="157"/>
        <end position="195"/>
    </location>
</feature>
<accession>A0AA39QJW8</accession>
<sequence length="267" mass="28545">MPTKMQSFSALLLPLFIALRVLGQTNFTATCTLSDFHWTFNSASQSPCDVASSLLGVCNGGSYSLQSLPDMTHYLGPSVDAANPCQCSTVSYSLISACGACQNRTYAQWSQWRVNCASVDIGGFPEPIPNGTHVPGWAYLDVKTEDTFDINQAKQDANATESTFVPQPTSTTAISSTTSTPSATPTQESQSNHSNVVGGSVAGGVFGLMAVVGIIGIWTYRRRERRVGSHDEEKLATSDSKGKDKNDADEVSRLPTLHKKETVPPGL</sequence>
<organism evidence="4 5">
    <name type="scientific">Armillaria luteobubalina</name>
    <dbReference type="NCBI Taxonomy" id="153913"/>
    <lineage>
        <taxon>Eukaryota</taxon>
        <taxon>Fungi</taxon>
        <taxon>Dikarya</taxon>
        <taxon>Basidiomycota</taxon>
        <taxon>Agaricomycotina</taxon>
        <taxon>Agaricomycetes</taxon>
        <taxon>Agaricomycetidae</taxon>
        <taxon>Agaricales</taxon>
        <taxon>Marasmiineae</taxon>
        <taxon>Physalacriaceae</taxon>
        <taxon>Armillaria</taxon>
    </lineage>
</organism>
<feature type="region of interest" description="Disordered" evidence="1">
    <location>
        <begin position="225"/>
        <end position="267"/>
    </location>
</feature>
<proteinExistence type="predicted"/>
<evidence type="ECO:0000313" key="5">
    <source>
        <dbReference type="Proteomes" id="UP001175228"/>
    </source>
</evidence>
<evidence type="ECO:0000256" key="1">
    <source>
        <dbReference type="SAM" id="MobiDB-lite"/>
    </source>
</evidence>
<comment type="caution">
    <text evidence="4">The sequence shown here is derived from an EMBL/GenBank/DDBJ whole genome shotgun (WGS) entry which is preliminary data.</text>
</comment>
<dbReference type="AlphaFoldDB" id="A0AA39QJW8"/>
<name>A0AA39QJW8_9AGAR</name>
<dbReference type="EMBL" id="JAUEPU010000004">
    <property type="protein sequence ID" value="KAK0503360.1"/>
    <property type="molecule type" value="Genomic_DNA"/>
</dbReference>
<evidence type="ECO:0000256" key="2">
    <source>
        <dbReference type="SAM" id="Phobius"/>
    </source>
</evidence>
<evidence type="ECO:0000256" key="3">
    <source>
        <dbReference type="SAM" id="SignalP"/>
    </source>
</evidence>
<keyword evidence="2" id="KW-1133">Transmembrane helix</keyword>
<keyword evidence="2" id="KW-0472">Membrane</keyword>
<gene>
    <name evidence="4" type="ORF">EDD18DRAFT_629951</name>
</gene>
<feature type="compositionally biased region" description="Basic and acidic residues" evidence="1">
    <location>
        <begin position="226"/>
        <end position="267"/>
    </location>
</feature>
<dbReference type="Proteomes" id="UP001175228">
    <property type="component" value="Unassembled WGS sequence"/>
</dbReference>
<feature type="transmembrane region" description="Helical" evidence="2">
    <location>
        <begin position="196"/>
        <end position="220"/>
    </location>
</feature>
<evidence type="ECO:0000313" key="4">
    <source>
        <dbReference type="EMBL" id="KAK0503360.1"/>
    </source>
</evidence>
<feature type="compositionally biased region" description="Low complexity" evidence="1">
    <location>
        <begin position="166"/>
        <end position="195"/>
    </location>
</feature>
<keyword evidence="3" id="KW-0732">Signal</keyword>
<feature type="signal peptide" evidence="3">
    <location>
        <begin position="1"/>
        <end position="23"/>
    </location>
</feature>
<keyword evidence="2" id="KW-0812">Transmembrane</keyword>